<dbReference type="Proteomes" id="UP000660680">
    <property type="component" value="Unassembled WGS sequence"/>
</dbReference>
<comment type="caution">
    <text evidence="2">The sequence shown here is derived from an EMBL/GenBank/DDBJ whole genome shotgun (WGS) entry which is preliminary data.</text>
</comment>
<keyword evidence="1" id="KW-1133">Transmembrane helix</keyword>
<protein>
    <submittedName>
        <fullName evidence="2">TIGR02611 family protein</fullName>
    </submittedName>
</protein>
<keyword evidence="3" id="KW-1185">Reference proteome</keyword>
<dbReference type="InterPro" id="IPR019099">
    <property type="entry name" value="Uncharacterised_PGPGW_TM"/>
</dbReference>
<name>A0A918GQ10_9PSEU</name>
<evidence type="ECO:0000313" key="2">
    <source>
        <dbReference type="EMBL" id="GGS48860.1"/>
    </source>
</evidence>
<feature type="transmembrane region" description="Helical" evidence="1">
    <location>
        <begin position="51"/>
        <end position="69"/>
    </location>
</feature>
<organism evidence="2 3">
    <name type="scientific">Actinokineospora fastidiosa</name>
    <dbReference type="NCBI Taxonomy" id="1816"/>
    <lineage>
        <taxon>Bacteria</taxon>
        <taxon>Bacillati</taxon>
        <taxon>Actinomycetota</taxon>
        <taxon>Actinomycetes</taxon>
        <taxon>Pseudonocardiales</taxon>
        <taxon>Pseudonocardiaceae</taxon>
        <taxon>Actinokineospora</taxon>
    </lineage>
</organism>
<accession>A0A918GQ10</accession>
<feature type="transmembrane region" description="Helical" evidence="1">
    <location>
        <begin position="96"/>
        <end position="125"/>
    </location>
</feature>
<dbReference type="Pfam" id="PF09656">
    <property type="entry name" value="PGPGW"/>
    <property type="match status" value="1"/>
</dbReference>
<keyword evidence="1" id="KW-0812">Transmembrane</keyword>
<dbReference type="AlphaFoldDB" id="A0A918GQ10"/>
<proteinExistence type="predicted"/>
<dbReference type="NCBIfam" id="TIGR02611">
    <property type="entry name" value="TIGR02611 family protein"/>
    <property type="match status" value="1"/>
</dbReference>
<gene>
    <name evidence="2" type="ORF">GCM10010171_49960</name>
</gene>
<reference evidence="2" key="1">
    <citation type="journal article" date="2014" name="Int. J. Syst. Evol. Microbiol.">
        <title>Complete genome sequence of Corynebacterium casei LMG S-19264T (=DSM 44701T), isolated from a smear-ripened cheese.</title>
        <authorList>
            <consortium name="US DOE Joint Genome Institute (JGI-PGF)"/>
            <person name="Walter F."/>
            <person name="Albersmeier A."/>
            <person name="Kalinowski J."/>
            <person name="Ruckert C."/>
        </authorList>
    </citation>
    <scope>NUCLEOTIDE SEQUENCE</scope>
    <source>
        <strain evidence="2">JCM 3276</strain>
    </source>
</reference>
<sequence length="136" mass="15025">MTSGASEDKSIRPDWADRSRTTRLVWRVGVAVIGGAVLAGGILLIPYPGPGWLVVFAGLAILAVEFPWARRVLDFARAKYDAWVEWLKRQHIAVRLLVLALTGAVVAVTLWLFGVFSLVGGWVGIDWPWLRSPVFD</sequence>
<keyword evidence="1" id="KW-0472">Membrane</keyword>
<evidence type="ECO:0000256" key="1">
    <source>
        <dbReference type="SAM" id="Phobius"/>
    </source>
</evidence>
<dbReference type="InterPro" id="IPR013434">
    <property type="entry name" value="CHP02611"/>
</dbReference>
<evidence type="ECO:0000313" key="3">
    <source>
        <dbReference type="Proteomes" id="UP000660680"/>
    </source>
</evidence>
<dbReference type="EMBL" id="BMRB01000005">
    <property type="protein sequence ID" value="GGS48860.1"/>
    <property type="molecule type" value="Genomic_DNA"/>
</dbReference>
<feature type="transmembrane region" description="Helical" evidence="1">
    <location>
        <begin position="24"/>
        <end position="45"/>
    </location>
</feature>
<dbReference type="RefSeq" id="WP_229787379.1">
    <property type="nucleotide sequence ID" value="NZ_BMRB01000005.1"/>
</dbReference>
<reference evidence="2" key="2">
    <citation type="submission" date="2020-09" db="EMBL/GenBank/DDBJ databases">
        <authorList>
            <person name="Sun Q."/>
            <person name="Ohkuma M."/>
        </authorList>
    </citation>
    <scope>NUCLEOTIDE SEQUENCE</scope>
    <source>
        <strain evidence="2">JCM 3276</strain>
    </source>
</reference>